<comment type="caution">
    <text evidence="1">The sequence shown here is derived from an EMBL/GenBank/DDBJ whole genome shotgun (WGS) entry which is preliminary data.</text>
</comment>
<dbReference type="Proteomes" id="UP001596422">
    <property type="component" value="Unassembled WGS sequence"/>
</dbReference>
<reference evidence="2" key="1">
    <citation type="journal article" date="2019" name="Int. J. Syst. Evol. Microbiol.">
        <title>The Global Catalogue of Microorganisms (GCM) 10K type strain sequencing project: providing services to taxonomists for standard genome sequencing and annotation.</title>
        <authorList>
            <consortium name="The Broad Institute Genomics Platform"/>
            <consortium name="The Broad Institute Genome Sequencing Center for Infectious Disease"/>
            <person name="Wu L."/>
            <person name="Ma J."/>
        </authorList>
    </citation>
    <scope>NUCLEOTIDE SEQUENCE [LARGE SCALE GENOMIC DNA]</scope>
    <source>
        <strain evidence="2">NBRC 111756</strain>
    </source>
</reference>
<dbReference type="EMBL" id="JBHSWE010000001">
    <property type="protein sequence ID" value="MFC6671004.1"/>
    <property type="molecule type" value="Genomic_DNA"/>
</dbReference>
<dbReference type="RefSeq" id="WP_379909507.1">
    <property type="nucleotide sequence ID" value="NZ_JBHSWE010000001.1"/>
</dbReference>
<organism evidence="1 2">
    <name type="scientific">Marinobacterium aestuariivivens</name>
    <dbReference type="NCBI Taxonomy" id="1698799"/>
    <lineage>
        <taxon>Bacteria</taxon>
        <taxon>Pseudomonadati</taxon>
        <taxon>Pseudomonadota</taxon>
        <taxon>Gammaproteobacteria</taxon>
        <taxon>Oceanospirillales</taxon>
        <taxon>Oceanospirillaceae</taxon>
        <taxon>Marinobacterium</taxon>
    </lineage>
</organism>
<evidence type="ECO:0000313" key="1">
    <source>
        <dbReference type="EMBL" id="MFC6671004.1"/>
    </source>
</evidence>
<accession>A0ABW2A0V9</accession>
<dbReference type="InterPro" id="IPR027417">
    <property type="entry name" value="P-loop_NTPase"/>
</dbReference>
<name>A0ABW2A0V9_9GAMM</name>
<evidence type="ECO:0000313" key="2">
    <source>
        <dbReference type="Proteomes" id="UP001596422"/>
    </source>
</evidence>
<protein>
    <submittedName>
        <fullName evidence="1">Uncharacterized protein</fullName>
    </submittedName>
</protein>
<dbReference type="Gene3D" id="3.40.50.300">
    <property type="entry name" value="P-loop containing nucleotide triphosphate hydrolases"/>
    <property type="match status" value="1"/>
</dbReference>
<gene>
    <name evidence="1" type="ORF">ACFQDL_13720</name>
</gene>
<proteinExistence type="predicted"/>
<sequence>MAPGGGWQAGNLVEVLYDTEGCGELRLLLPLLAQAPADRWVLWVDPPIFPMRRRSRRPAFRSSGCCWYAATAAATVSGVSSRR</sequence>
<keyword evidence="2" id="KW-1185">Reference proteome</keyword>
<dbReference type="SUPFAM" id="SSF52540">
    <property type="entry name" value="P-loop containing nucleoside triphosphate hydrolases"/>
    <property type="match status" value="1"/>
</dbReference>